<dbReference type="SUPFAM" id="SSF88659">
    <property type="entry name" value="Sigma3 and sigma4 domains of RNA polymerase sigma factors"/>
    <property type="match status" value="1"/>
</dbReference>
<protein>
    <submittedName>
        <fullName evidence="8">RNA polymerase sigma-70 factor (ECF subfamily)</fullName>
    </submittedName>
</protein>
<reference evidence="8 9" key="1">
    <citation type="submission" date="2019-06" db="EMBL/GenBank/DDBJ databases">
        <title>Sequencing the genomes of 1000 actinobacteria strains.</title>
        <authorList>
            <person name="Klenk H.-P."/>
        </authorList>
    </citation>
    <scope>NUCLEOTIDE SEQUENCE [LARGE SCALE GENOMIC DNA]</scope>
    <source>
        <strain evidence="8 9">DSM 102200</strain>
    </source>
</reference>
<dbReference type="InterPro" id="IPR013324">
    <property type="entry name" value="RNA_pol_sigma_r3/r4-like"/>
</dbReference>
<sequence length="198" mass="22170">MGDPDRTERQLADIAHDPDAFEEFYRRHVVQVSRFIARRVDDPYLAADLTADVFLAIIDSAHTYRPDRGSVVGWIFGVAHNVLAAEHRRARRETAATLRIAGRRPLDPADIARIEERIDAESSARRVYLALANMPDGTRRLLELVAVDGMAVSAAAAALHLSPITARVRLHRARKQLRDLLTDQIPLPSTRGNAHEYI</sequence>
<dbReference type="InterPro" id="IPR014284">
    <property type="entry name" value="RNA_pol_sigma-70_dom"/>
</dbReference>
<evidence type="ECO:0000313" key="9">
    <source>
        <dbReference type="Proteomes" id="UP000316096"/>
    </source>
</evidence>
<evidence type="ECO:0000256" key="3">
    <source>
        <dbReference type="ARBA" id="ARBA00023082"/>
    </source>
</evidence>
<evidence type="ECO:0000313" key="8">
    <source>
        <dbReference type="EMBL" id="TQL97403.1"/>
    </source>
</evidence>
<keyword evidence="5" id="KW-0804">Transcription</keyword>
<dbReference type="Pfam" id="PF08281">
    <property type="entry name" value="Sigma70_r4_2"/>
    <property type="match status" value="1"/>
</dbReference>
<dbReference type="Gene3D" id="1.10.1740.10">
    <property type="match status" value="1"/>
</dbReference>
<dbReference type="EMBL" id="VFOZ01000001">
    <property type="protein sequence ID" value="TQL97403.1"/>
    <property type="molecule type" value="Genomic_DNA"/>
</dbReference>
<gene>
    <name evidence="8" type="ORF">FB559_2984</name>
</gene>
<dbReference type="InterPro" id="IPR013325">
    <property type="entry name" value="RNA_pol_sigma_r2"/>
</dbReference>
<feature type="domain" description="RNA polymerase sigma factor 70 region 4 type 2" evidence="7">
    <location>
        <begin position="125"/>
        <end position="177"/>
    </location>
</feature>
<dbReference type="Proteomes" id="UP000316096">
    <property type="component" value="Unassembled WGS sequence"/>
</dbReference>
<dbReference type="NCBIfam" id="TIGR02937">
    <property type="entry name" value="sigma70-ECF"/>
    <property type="match status" value="1"/>
</dbReference>
<dbReference type="InterPro" id="IPR036388">
    <property type="entry name" value="WH-like_DNA-bd_sf"/>
</dbReference>
<dbReference type="GO" id="GO:0003677">
    <property type="term" value="F:DNA binding"/>
    <property type="evidence" value="ECO:0007669"/>
    <property type="project" value="UniProtKB-KW"/>
</dbReference>
<comment type="caution">
    <text evidence="8">The sequence shown here is derived from an EMBL/GenBank/DDBJ whole genome shotgun (WGS) entry which is preliminary data.</text>
</comment>
<dbReference type="GO" id="GO:0006352">
    <property type="term" value="P:DNA-templated transcription initiation"/>
    <property type="evidence" value="ECO:0007669"/>
    <property type="project" value="InterPro"/>
</dbReference>
<organism evidence="8 9">
    <name type="scientific">Actinoallomurus bryophytorum</name>
    <dbReference type="NCBI Taxonomy" id="1490222"/>
    <lineage>
        <taxon>Bacteria</taxon>
        <taxon>Bacillati</taxon>
        <taxon>Actinomycetota</taxon>
        <taxon>Actinomycetes</taxon>
        <taxon>Streptosporangiales</taxon>
        <taxon>Thermomonosporaceae</taxon>
        <taxon>Actinoallomurus</taxon>
    </lineage>
</organism>
<keyword evidence="9" id="KW-1185">Reference proteome</keyword>
<dbReference type="Gene3D" id="1.10.10.10">
    <property type="entry name" value="Winged helix-like DNA-binding domain superfamily/Winged helix DNA-binding domain"/>
    <property type="match status" value="1"/>
</dbReference>
<proteinExistence type="inferred from homology"/>
<evidence type="ECO:0000256" key="5">
    <source>
        <dbReference type="ARBA" id="ARBA00023163"/>
    </source>
</evidence>
<evidence type="ECO:0000256" key="4">
    <source>
        <dbReference type="ARBA" id="ARBA00023125"/>
    </source>
</evidence>
<accession>A0A543CJX5</accession>
<dbReference type="SUPFAM" id="SSF88946">
    <property type="entry name" value="Sigma2 domain of RNA polymerase sigma factors"/>
    <property type="match status" value="1"/>
</dbReference>
<dbReference type="AlphaFoldDB" id="A0A543CJX5"/>
<feature type="domain" description="RNA polymerase sigma-70 region 2" evidence="6">
    <location>
        <begin position="24"/>
        <end position="92"/>
    </location>
</feature>
<evidence type="ECO:0000256" key="1">
    <source>
        <dbReference type="ARBA" id="ARBA00010641"/>
    </source>
</evidence>
<dbReference type="InterPro" id="IPR039425">
    <property type="entry name" value="RNA_pol_sigma-70-like"/>
</dbReference>
<dbReference type="GO" id="GO:0016987">
    <property type="term" value="F:sigma factor activity"/>
    <property type="evidence" value="ECO:0007669"/>
    <property type="project" value="UniProtKB-KW"/>
</dbReference>
<evidence type="ECO:0000256" key="2">
    <source>
        <dbReference type="ARBA" id="ARBA00023015"/>
    </source>
</evidence>
<dbReference type="Pfam" id="PF04542">
    <property type="entry name" value="Sigma70_r2"/>
    <property type="match status" value="1"/>
</dbReference>
<dbReference type="InterPro" id="IPR007627">
    <property type="entry name" value="RNA_pol_sigma70_r2"/>
</dbReference>
<keyword evidence="3" id="KW-0731">Sigma factor</keyword>
<dbReference type="PANTHER" id="PTHR43133">
    <property type="entry name" value="RNA POLYMERASE ECF-TYPE SIGMA FACTO"/>
    <property type="match status" value="1"/>
</dbReference>
<keyword evidence="4" id="KW-0238">DNA-binding</keyword>
<evidence type="ECO:0000259" key="6">
    <source>
        <dbReference type="Pfam" id="PF04542"/>
    </source>
</evidence>
<evidence type="ECO:0000259" key="7">
    <source>
        <dbReference type="Pfam" id="PF08281"/>
    </source>
</evidence>
<dbReference type="InterPro" id="IPR013249">
    <property type="entry name" value="RNA_pol_sigma70_r4_t2"/>
</dbReference>
<keyword evidence="2" id="KW-0805">Transcription regulation</keyword>
<dbReference type="PANTHER" id="PTHR43133:SF8">
    <property type="entry name" value="RNA POLYMERASE SIGMA FACTOR HI_1459-RELATED"/>
    <property type="match status" value="1"/>
</dbReference>
<name>A0A543CJX5_9ACTN</name>
<comment type="similarity">
    <text evidence="1">Belongs to the sigma-70 factor family. ECF subfamily.</text>
</comment>